<gene>
    <name evidence="1" type="ORF">SPIL2461_LOCUS19250</name>
</gene>
<dbReference type="InterPro" id="IPR011990">
    <property type="entry name" value="TPR-like_helical_dom_sf"/>
</dbReference>
<evidence type="ECO:0008006" key="3">
    <source>
        <dbReference type="Google" id="ProtNLM"/>
    </source>
</evidence>
<keyword evidence="2" id="KW-1185">Reference proteome</keyword>
<dbReference type="EMBL" id="CAJNIZ010044406">
    <property type="protein sequence ID" value="CAE7687760.1"/>
    <property type="molecule type" value="Genomic_DNA"/>
</dbReference>
<comment type="caution">
    <text evidence="1">The sequence shown here is derived from an EMBL/GenBank/DDBJ whole genome shotgun (WGS) entry which is preliminary data.</text>
</comment>
<evidence type="ECO:0000313" key="2">
    <source>
        <dbReference type="Proteomes" id="UP000649617"/>
    </source>
</evidence>
<evidence type="ECO:0000313" key="1">
    <source>
        <dbReference type="EMBL" id="CAE7687760.1"/>
    </source>
</evidence>
<proteinExistence type="predicted"/>
<dbReference type="AlphaFoldDB" id="A0A812WJ23"/>
<accession>A0A812WJ23</accession>
<organism evidence="1 2">
    <name type="scientific">Symbiodinium pilosum</name>
    <name type="common">Dinoflagellate</name>
    <dbReference type="NCBI Taxonomy" id="2952"/>
    <lineage>
        <taxon>Eukaryota</taxon>
        <taxon>Sar</taxon>
        <taxon>Alveolata</taxon>
        <taxon>Dinophyceae</taxon>
        <taxon>Suessiales</taxon>
        <taxon>Symbiodiniaceae</taxon>
        <taxon>Symbiodinium</taxon>
    </lineage>
</organism>
<reference evidence="1" key="1">
    <citation type="submission" date="2021-02" db="EMBL/GenBank/DDBJ databases">
        <authorList>
            <person name="Dougan E. K."/>
            <person name="Rhodes N."/>
            <person name="Thang M."/>
            <person name="Chan C."/>
        </authorList>
    </citation>
    <scope>NUCLEOTIDE SEQUENCE</scope>
</reference>
<dbReference type="Proteomes" id="UP000649617">
    <property type="component" value="Unassembled WGS sequence"/>
</dbReference>
<protein>
    <recommendedName>
        <fullName evidence="3">Pentatricopeptide repeat-containing protein</fullName>
    </recommendedName>
</protein>
<sequence length="156" mass="16910">MWTAALQLFARMRKDRVKITSVSCNALLSALEKGRQWTKITKAAHKLGGRRVTSQVSYNCVASACEKSLVWRAALCFRGPQPDAVAVAVHPGPMCCYSRKAQSMFSTRHRRRCAAAAGTTSTTVGAIYVHAHLGSTRSISACESPSCKSNFSNRGT</sequence>
<dbReference type="Gene3D" id="1.25.40.10">
    <property type="entry name" value="Tetratricopeptide repeat domain"/>
    <property type="match status" value="1"/>
</dbReference>
<dbReference type="OrthoDB" id="410096at2759"/>
<name>A0A812WJ23_SYMPI</name>